<feature type="domain" description="Tyrosine-protein kinase ephrin type A/B receptor-like" evidence="3">
    <location>
        <begin position="258"/>
        <end position="290"/>
    </location>
</feature>
<feature type="chain" id="PRO_5040963205" evidence="2">
    <location>
        <begin position="25"/>
        <end position="422"/>
    </location>
</feature>
<dbReference type="RefSeq" id="XP_013083514.2">
    <property type="nucleotide sequence ID" value="XM_013228060.2"/>
</dbReference>
<evidence type="ECO:0000259" key="3">
    <source>
        <dbReference type="Pfam" id="PF07699"/>
    </source>
</evidence>
<reference evidence="5" key="1">
    <citation type="submission" date="2025-08" db="UniProtKB">
        <authorList>
            <consortium name="RefSeq"/>
        </authorList>
    </citation>
    <scope>IDENTIFICATION</scope>
</reference>
<sequence length="422" mass="46832">MQPTVRFMYLMLLCTSLLSHLVFGFIDLRGRGCEGSAFRDIVAGLRTNWTGTISFTVDCSDNYDYALDVASLTNYQCKLQDNKWTPDYIPDCNWLMRPDNVSIAFIITLSQDCSNIKVVTVHSKPTIVMANGTLVDIVRVCERTKMLKTCTIEDAIVLCNAELPKQISLSTLIVGRRTLNESSTYTHLYLKLTTAYSNILEEELTHGAALNLQKIVLQYLELPASTRVKSTSSASCRDASLYVLDPKRGMVCRGCSMGHFLSRELKQCIRCPPGQYMERAMSEKCLKCQNEENQALISEDDRLVSVNECFQKQLQSVAQSADTSGMSDATMATLIVTITLVLLVSAAILSLMAQVTVYRKTKLDGLKSQPPSPIDACFAESCSRNSVEEETNQEPAKDRRISSVLALTHGMDDCVGMPLNIT</sequence>
<feature type="signal peptide" evidence="2">
    <location>
        <begin position="1"/>
        <end position="24"/>
    </location>
</feature>
<evidence type="ECO:0000313" key="5">
    <source>
        <dbReference type="RefSeq" id="XP_013083514.2"/>
    </source>
</evidence>
<dbReference type="Proteomes" id="UP001165740">
    <property type="component" value="Chromosome 6"/>
</dbReference>
<feature type="transmembrane region" description="Helical" evidence="1">
    <location>
        <begin position="331"/>
        <end position="353"/>
    </location>
</feature>
<evidence type="ECO:0000313" key="4">
    <source>
        <dbReference type="Proteomes" id="UP001165740"/>
    </source>
</evidence>
<gene>
    <name evidence="5" type="primary">LOC106068620</name>
</gene>
<keyword evidence="4" id="KW-1185">Reference proteome</keyword>
<keyword evidence="1" id="KW-0472">Membrane</keyword>
<evidence type="ECO:0000256" key="2">
    <source>
        <dbReference type="SAM" id="SignalP"/>
    </source>
</evidence>
<dbReference type="GeneID" id="106068620"/>
<dbReference type="AlphaFoldDB" id="A0A9U8EDZ7"/>
<protein>
    <submittedName>
        <fullName evidence="5">Uncharacterized protein LOC106068620 isoform X1</fullName>
    </submittedName>
</protein>
<keyword evidence="2" id="KW-0732">Signal</keyword>
<keyword evidence="1" id="KW-1133">Transmembrane helix</keyword>
<keyword evidence="1" id="KW-0812">Transmembrane</keyword>
<name>A0A9U8EDZ7_BIOGL</name>
<dbReference type="OrthoDB" id="6088092at2759"/>
<organism evidence="4 5">
    <name type="scientific">Biomphalaria glabrata</name>
    <name type="common">Bloodfluke planorb</name>
    <name type="synonym">Freshwater snail</name>
    <dbReference type="NCBI Taxonomy" id="6526"/>
    <lineage>
        <taxon>Eukaryota</taxon>
        <taxon>Metazoa</taxon>
        <taxon>Spiralia</taxon>
        <taxon>Lophotrochozoa</taxon>
        <taxon>Mollusca</taxon>
        <taxon>Gastropoda</taxon>
        <taxon>Heterobranchia</taxon>
        <taxon>Euthyneura</taxon>
        <taxon>Panpulmonata</taxon>
        <taxon>Hygrophila</taxon>
        <taxon>Lymnaeoidea</taxon>
        <taxon>Planorbidae</taxon>
        <taxon>Biomphalaria</taxon>
    </lineage>
</organism>
<accession>A0A9U8EDZ7</accession>
<dbReference type="Pfam" id="PF07699">
    <property type="entry name" value="Ephrin_rec_like"/>
    <property type="match status" value="1"/>
</dbReference>
<dbReference type="KEGG" id="bgt:106068620"/>
<proteinExistence type="predicted"/>
<evidence type="ECO:0000256" key="1">
    <source>
        <dbReference type="SAM" id="Phobius"/>
    </source>
</evidence>
<dbReference type="InterPro" id="IPR011641">
    <property type="entry name" value="Tyr-kin_ephrin_A/B_rcpt-like"/>
</dbReference>